<feature type="region of interest" description="Disordered" evidence="4">
    <location>
        <begin position="222"/>
        <end position="288"/>
    </location>
</feature>
<feature type="region of interest" description="Disordered" evidence="4">
    <location>
        <begin position="459"/>
        <end position="513"/>
    </location>
</feature>
<feature type="compositionally biased region" description="Basic and acidic residues" evidence="4">
    <location>
        <begin position="480"/>
        <end position="501"/>
    </location>
</feature>
<organism evidence="7 8">
    <name type="scientific">Culter alburnus</name>
    <name type="common">Topmouth culter</name>
    <dbReference type="NCBI Taxonomy" id="194366"/>
    <lineage>
        <taxon>Eukaryota</taxon>
        <taxon>Metazoa</taxon>
        <taxon>Chordata</taxon>
        <taxon>Craniata</taxon>
        <taxon>Vertebrata</taxon>
        <taxon>Euteleostomi</taxon>
        <taxon>Actinopterygii</taxon>
        <taxon>Neopterygii</taxon>
        <taxon>Teleostei</taxon>
        <taxon>Ostariophysi</taxon>
        <taxon>Cypriniformes</taxon>
        <taxon>Xenocyprididae</taxon>
        <taxon>Xenocypridinae</taxon>
        <taxon>Culter</taxon>
    </lineage>
</organism>
<dbReference type="EMBL" id="JAWDJR010000002">
    <property type="protein sequence ID" value="KAK9979734.1"/>
    <property type="molecule type" value="Genomic_DNA"/>
</dbReference>
<dbReference type="GO" id="GO:0007059">
    <property type="term" value="P:chromosome segregation"/>
    <property type="evidence" value="ECO:0007669"/>
    <property type="project" value="UniProtKB-KW"/>
</dbReference>
<dbReference type="GO" id="GO:0030893">
    <property type="term" value="C:meiotic cohesin complex"/>
    <property type="evidence" value="ECO:0007669"/>
    <property type="project" value="TreeGrafter"/>
</dbReference>
<feature type="compositionally biased region" description="Basic and acidic residues" evidence="4">
    <location>
        <begin position="248"/>
        <end position="259"/>
    </location>
</feature>
<gene>
    <name evidence="7" type="ORF">ABG768_013148</name>
</gene>
<evidence type="ECO:0000256" key="4">
    <source>
        <dbReference type="SAM" id="MobiDB-lite"/>
    </source>
</evidence>
<evidence type="ECO:0000256" key="3">
    <source>
        <dbReference type="ARBA" id="ARBA00023242"/>
    </source>
</evidence>
<feature type="compositionally biased region" description="Basic and acidic residues" evidence="4">
    <location>
        <begin position="354"/>
        <end position="367"/>
    </location>
</feature>
<evidence type="ECO:0008006" key="9">
    <source>
        <dbReference type="Google" id="ProtNLM"/>
    </source>
</evidence>
<dbReference type="Pfam" id="PF04825">
    <property type="entry name" value="Rad21_Rec8_N"/>
    <property type="match status" value="1"/>
</dbReference>
<sequence length="722" mass="83394">MFFYPTVLNHRTGCFATIWLAATKGRKISRRDMLKVNVQRTCNDIMDYVLVRVPPPVSGLPRPRFSLYLSSQLQYGVVLVYHRQCEFLLEDTQGAIDKLLRLNRKANIDLMDEETRQSHMIPDAVALFDETEGARDPFFGVMECGYGLPSPSSYIQRMEGVLPEHVPPTREPTPPSDGITASQESITLTEREPVIMPEPEFEGADLQESDMIELLLEQPDHFLEREDERQPEIDREREQIEIETEEDRELRMPDEREQIEIETEEDREPRMPDEREQERAALERETARDLTTSVSLDLAQITGASSQEVVLLPEEDLGLPMEMPVLEEREKTPISVSVPIPSPPPAEEEEMAVEPERERVVRERSPHLEPAVVRPESPKEQRKRRRQLLFIDEQIQISQEEMRARIDDVETETRPLAALIKPPLKKRGAKELLGNPCLSLPPEILALWKQAAVVKPIPPSRQRWEVPVAEEIPETEEERPEPAEREEERELSSKEIPREMVESDLLQQETPASLVILETPDKDFSPLETPEMRRSPVPEIQFGLEDIPEERVPEMEDITMDIEERLRSPVPEIQLGLEDIPEERVPEMEDITMDIEERLRSPVPEIQLGLEDIPEERVPEMEEITVDIEEQLRSPVPEIQFGLEDIPEERVPEMEDITMDIEEQLRLQDVTEDLVTFHSLLPPQPSRRIVAHIFWRLLEQTVAGQVTVRQDEPYGDIIISQP</sequence>
<name>A0AAW2B196_CULAL</name>
<dbReference type="Pfam" id="PF04824">
    <property type="entry name" value="Rad21_Rec8"/>
    <property type="match status" value="1"/>
</dbReference>
<keyword evidence="2" id="KW-0159">Chromosome partition</keyword>
<dbReference type="InterPro" id="IPR006910">
    <property type="entry name" value="Rad21_Rec8_N"/>
</dbReference>
<dbReference type="GO" id="GO:0006302">
    <property type="term" value="P:double-strand break repair"/>
    <property type="evidence" value="ECO:0007669"/>
    <property type="project" value="TreeGrafter"/>
</dbReference>
<accession>A0AAW2B196</accession>
<feature type="domain" description="Rad21/Rec8-like protein C-terminal eukaryotic" evidence="5">
    <location>
        <begin position="672"/>
        <end position="720"/>
    </location>
</feature>
<dbReference type="AlphaFoldDB" id="A0AAW2B196"/>
<reference evidence="7 8" key="1">
    <citation type="submission" date="2024-05" db="EMBL/GenBank/DDBJ databases">
        <title>A high-quality chromosomal-level genome assembly of Topmouth culter (Culter alburnus).</title>
        <authorList>
            <person name="Zhao H."/>
        </authorList>
    </citation>
    <scope>NUCLEOTIDE SEQUENCE [LARGE SCALE GENOMIC DNA]</scope>
    <source>
        <strain evidence="7">CATC2023</strain>
        <tissue evidence="7">Muscle</tissue>
    </source>
</reference>
<evidence type="ECO:0000259" key="6">
    <source>
        <dbReference type="Pfam" id="PF04825"/>
    </source>
</evidence>
<feature type="domain" description="Rad21/Rec8-like protein N-terminal" evidence="6">
    <location>
        <begin position="1"/>
        <end position="116"/>
    </location>
</feature>
<protein>
    <recommendedName>
        <fullName evidence="9">Meiotic recombination protein REC8 homolog</fullName>
    </recommendedName>
</protein>
<feature type="region of interest" description="Disordered" evidence="4">
    <location>
        <begin position="328"/>
        <end position="384"/>
    </location>
</feature>
<dbReference type="PANTHER" id="PTHR12585">
    <property type="entry name" value="SCC1 / RAD21 FAMILY MEMBER"/>
    <property type="match status" value="1"/>
</dbReference>
<dbReference type="InterPro" id="IPR006909">
    <property type="entry name" value="Rad21/Rec8_C_eu"/>
</dbReference>
<evidence type="ECO:0000259" key="5">
    <source>
        <dbReference type="Pfam" id="PF04824"/>
    </source>
</evidence>
<dbReference type="Proteomes" id="UP001479290">
    <property type="component" value="Unassembled WGS sequence"/>
</dbReference>
<keyword evidence="8" id="KW-1185">Reference proteome</keyword>
<dbReference type="PANTHER" id="PTHR12585:SF27">
    <property type="entry name" value="MEIOTIC RECOMBINATION PROTEIN REC8 HOMOLOG"/>
    <property type="match status" value="1"/>
</dbReference>
<dbReference type="GO" id="GO:0003682">
    <property type="term" value="F:chromatin binding"/>
    <property type="evidence" value="ECO:0007669"/>
    <property type="project" value="TreeGrafter"/>
</dbReference>
<evidence type="ECO:0000313" key="7">
    <source>
        <dbReference type="EMBL" id="KAK9979734.1"/>
    </source>
</evidence>
<proteinExistence type="predicted"/>
<dbReference type="CDD" id="cd21794">
    <property type="entry name" value="Rad21_Rec8_M_Rec8"/>
    <property type="match status" value="1"/>
</dbReference>
<evidence type="ECO:0000256" key="1">
    <source>
        <dbReference type="ARBA" id="ARBA00004123"/>
    </source>
</evidence>
<dbReference type="InterPro" id="IPR039781">
    <property type="entry name" value="Rad21/Rec8-like"/>
</dbReference>
<comment type="subcellular location">
    <subcellularLocation>
        <location evidence="1">Nucleus</location>
    </subcellularLocation>
</comment>
<feature type="compositionally biased region" description="Basic and acidic residues" evidence="4">
    <location>
        <begin position="222"/>
        <end position="240"/>
    </location>
</feature>
<evidence type="ECO:0000313" key="8">
    <source>
        <dbReference type="Proteomes" id="UP001479290"/>
    </source>
</evidence>
<keyword evidence="3" id="KW-0539">Nucleus</keyword>
<dbReference type="GO" id="GO:0051177">
    <property type="term" value="P:meiotic sister chromatid cohesion"/>
    <property type="evidence" value="ECO:0007669"/>
    <property type="project" value="TreeGrafter"/>
</dbReference>
<comment type="caution">
    <text evidence="7">The sequence shown here is derived from an EMBL/GenBank/DDBJ whole genome shotgun (WGS) entry which is preliminary data.</text>
</comment>
<dbReference type="GO" id="GO:0005634">
    <property type="term" value="C:nucleus"/>
    <property type="evidence" value="ECO:0007669"/>
    <property type="project" value="UniProtKB-SubCell"/>
</dbReference>
<feature type="compositionally biased region" description="Basic and acidic residues" evidence="4">
    <location>
        <begin position="267"/>
        <end position="288"/>
    </location>
</feature>
<evidence type="ECO:0000256" key="2">
    <source>
        <dbReference type="ARBA" id="ARBA00022829"/>
    </source>
</evidence>